<evidence type="ECO:0000313" key="1">
    <source>
        <dbReference type="EMBL" id="KAJ4952690.1"/>
    </source>
</evidence>
<dbReference type="Proteomes" id="UP001141806">
    <property type="component" value="Unassembled WGS sequence"/>
</dbReference>
<keyword evidence="2" id="KW-1185">Reference proteome</keyword>
<accession>A0A9Q0GUF2</accession>
<organism evidence="1 2">
    <name type="scientific">Protea cynaroides</name>
    <dbReference type="NCBI Taxonomy" id="273540"/>
    <lineage>
        <taxon>Eukaryota</taxon>
        <taxon>Viridiplantae</taxon>
        <taxon>Streptophyta</taxon>
        <taxon>Embryophyta</taxon>
        <taxon>Tracheophyta</taxon>
        <taxon>Spermatophyta</taxon>
        <taxon>Magnoliopsida</taxon>
        <taxon>Proteales</taxon>
        <taxon>Proteaceae</taxon>
        <taxon>Protea</taxon>
    </lineage>
</organism>
<comment type="caution">
    <text evidence="1">The sequence shown here is derived from an EMBL/GenBank/DDBJ whole genome shotgun (WGS) entry which is preliminary data.</text>
</comment>
<reference evidence="1" key="1">
    <citation type="journal article" date="2023" name="Plant J.">
        <title>The genome of the king protea, Protea cynaroides.</title>
        <authorList>
            <person name="Chang J."/>
            <person name="Duong T.A."/>
            <person name="Schoeman C."/>
            <person name="Ma X."/>
            <person name="Roodt D."/>
            <person name="Barker N."/>
            <person name="Li Z."/>
            <person name="Van de Peer Y."/>
            <person name="Mizrachi E."/>
        </authorList>
    </citation>
    <scope>NUCLEOTIDE SEQUENCE</scope>
    <source>
        <tissue evidence="1">Young leaves</tissue>
    </source>
</reference>
<name>A0A9Q0GUF2_9MAGN</name>
<proteinExistence type="predicted"/>
<dbReference type="EMBL" id="JAMYWD010000012">
    <property type="protein sequence ID" value="KAJ4952690.1"/>
    <property type="molecule type" value="Genomic_DNA"/>
</dbReference>
<dbReference type="AlphaFoldDB" id="A0A9Q0GUF2"/>
<protein>
    <submittedName>
        <fullName evidence="1">Uncharacterized protein</fullName>
    </submittedName>
</protein>
<sequence>MARSALLEGLSGWTSDVAVVATGRLQTMPGDLRRSQTLLSQETEEVSNACSQTIAMGCSLLYFLKKLSRSAIRYFCYRCSCFRRRYSWSRAPFLVFVTFRLYIHRLSAARRGFWQITILNKGILVPFNHMVMYLQTTNS</sequence>
<gene>
    <name evidence="1" type="ORF">NE237_029522</name>
</gene>
<evidence type="ECO:0000313" key="2">
    <source>
        <dbReference type="Proteomes" id="UP001141806"/>
    </source>
</evidence>